<dbReference type="InterPro" id="IPR011042">
    <property type="entry name" value="6-blade_b-propeller_TolB-like"/>
</dbReference>
<dbReference type="Gene3D" id="1.20.58.520">
    <property type="entry name" value="Amidohydrolase"/>
    <property type="match status" value="1"/>
</dbReference>
<dbReference type="InterPro" id="IPR011659">
    <property type="entry name" value="WD40"/>
</dbReference>
<dbReference type="Gene3D" id="2.130.10.10">
    <property type="entry name" value="YVTN repeat-like/Quinoprotein amine dehydrogenase"/>
    <property type="match status" value="1"/>
</dbReference>
<evidence type="ECO:0000259" key="2">
    <source>
        <dbReference type="Pfam" id="PF01979"/>
    </source>
</evidence>
<feature type="signal peptide" evidence="1">
    <location>
        <begin position="1"/>
        <end position="25"/>
    </location>
</feature>
<dbReference type="Proteomes" id="UP001477278">
    <property type="component" value="Unassembled WGS sequence"/>
</dbReference>
<name>A0ABV0FTL7_9GAMM</name>
<dbReference type="SUPFAM" id="SSF51338">
    <property type="entry name" value="Composite domain of metallo-dependent hydrolases"/>
    <property type="match status" value="1"/>
</dbReference>
<dbReference type="SUPFAM" id="SSF51556">
    <property type="entry name" value="Metallo-dependent hydrolases"/>
    <property type="match status" value="1"/>
</dbReference>
<accession>A0ABV0FTL7</accession>
<gene>
    <name evidence="3" type="ORF">ABHN84_18010</name>
</gene>
<dbReference type="Pfam" id="PF07676">
    <property type="entry name" value="PD40"/>
    <property type="match status" value="3"/>
</dbReference>
<evidence type="ECO:0000313" key="3">
    <source>
        <dbReference type="EMBL" id="MEO3684170.1"/>
    </source>
</evidence>
<dbReference type="InterPro" id="IPR011059">
    <property type="entry name" value="Metal-dep_hydrolase_composite"/>
</dbReference>
<dbReference type="InterPro" id="IPR006680">
    <property type="entry name" value="Amidohydro-rel"/>
</dbReference>
<dbReference type="Gene3D" id="3.30.110.90">
    <property type="entry name" value="Amidohydrolase"/>
    <property type="match status" value="1"/>
</dbReference>
<dbReference type="PANTHER" id="PTHR42972:SF8">
    <property type="entry name" value="POLYHYDROXYBUTYRATE DEPOLYMERASE"/>
    <property type="match status" value="1"/>
</dbReference>
<dbReference type="InterPro" id="IPR015943">
    <property type="entry name" value="WD40/YVTN_repeat-like_dom_sf"/>
</dbReference>
<dbReference type="SUPFAM" id="SSF82171">
    <property type="entry name" value="DPP6 N-terminal domain-like"/>
    <property type="match status" value="2"/>
</dbReference>
<feature type="domain" description="Amidohydrolase-related" evidence="2">
    <location>
        <begin position="703"/>
        <end position="1036"/>
    </location>
</feature>
<reference evidence="3 4" key="1">
    <citation type="submission" date="2024-05" db="EMBL/GenBank/DDBJ databases">
        <title>Genome sequencing of Marine Estuary Bacteria, Shewanella vesiculosa and S. baltica, and Pseudomonas syringae.</title>
        <authorList>
            <person name="Gurung A."/>
            <person name="Maclea K.S."/>
        </authorList>
    </citation>
    <scope>NUCLEOTIDE SEQUENCE [LARGE SCALE GENOMIC DNA]</scope>
    <source>
        <strain evidence="3 4">1A</strain>
    </source>
</reference>
<dbReference type="Pfam" id="PF01979">
    <property type="entry name" value="Amidohydro_1"/>
    <property type="match status" value="1"/>
</dbReference>
<proteinExistence type="predicted"/>
<dbReference type="PANTHER" id="PTHR42972">
    <property type="entry name" value="TOL-PAL SYSTEM PROTEIN TOLB"/>
    <property type="match status" value="1"/>
</dbReference>
<organism evidence="3 4">
    <name type="scientific">Shewanella vesiculosa</name>
    <dbReference type="NCBI Taxonomy" id="518738"/>
    <lineage>
        <taxon>Bacteria</taxon>
        <taxon>Pseudomonadati</taxon>
        <taxon>Pseudomonadota</taxon>
        <taxon>Gammaproteobacteria</taxon>
        <taxon>Alteromonadales</taxon>
        <taxon>Shewanellaceae</taxon>
        <taxon>Shewanella</taxon>
    </lineage>
</organism>
<sequence length="1060" mass="118060">MLTQKLTPLYTAMALTLGISSFAYAEDDKVKWHVNAPENAPLSKIDINVTEGTWMNINVSPDGEHIVFDLLGDIYQIPIAGGEAKPLAQGIAWQMQPVYSPDGKYIAFTSDEDGGDNIWIMNADGTNPHAITTETFRLLNSPAWSPDSQYLVARKHFTGTRSLGAGEVWMFHVAGGEGVKLTERPNEQKDLGEPAYSPDGRYIYFSQDATPGKTFHYSKDSVKGIYKIKRYDTQTGDIEVLIEGTGGAIRPTPSHDGKTLAYIKRDGFQSTLYSLDLTSGEDTKLYDKLDRDMQETWAIHGVYPTMSWTKDNKHIVFWAKGKINKLDVDSKQVTDIPFSVNTQRDIQPSVRFTQNLDKDEFDVKMLRMAQVSPDGEKVVFEALGKIWIRDIKDGKHKRLTRLDDDINELFPQWSRDGKDIVFTTWNDQQQGTVSVVSARGGKAKVLTNEPGKYVEPTFSPNGEYIVYRKARGGYMTPRTWSQEPGLYKVDIKGKQSTKLTASGHQPQFGADSDRVYFMDSGETPEFASIGMNGFEKRTHYTSDHATEFRLSPNGEHLAFAERFRVYVTPFAKHGETIAIGPKATNLPITQLSARAGESISWNGKNNQLYWTLGPDLYQADVDTQYTKAETKVDPKITAIGFKDKADVPRGTVVFTGGKVITMENDQVIDNGVVIVKDNKIVSVGDANTVIPKNAQIIDISGKTIMPGLFDAHAHGGQADDEIIPQQNWALYSGLSLGVTAIHDPSNDTTEIFAASEQQKAGKIVGPRIFSTGTILYGANLPGYTSHVDSLDDAKFHLERLKKVGAFSVKSYNQPRRDQRQQIIAAARELEMMVVPEGGSLLQHNLSMIADGHTTVEHSLPAASIYNDIKQFWSQTEVHYTPTLVVAYGGISGEHYWYDKTDVWAHPRLSMYVPHDILDARSMRRTTAPDEHYNHFNVARVANELNNIGVKPNIGAHGQREGLAAHWEMWMFAQGGMSNMEVLKTATINPATTFGMDHQLGSIKVGKLADLIVIDGDPLADIRTTDKVTYTMVNGKLFNSETMNQLNGDKHKRKPFFFEKI</sequence>
<dbReference type="InterPro" id="IPR032466">
    <property type="entry name" value="Metal_Hydrolase"/>
</dbReference>
<dbReference type="Gene3D" id="3.40.50.10910">
    <property type="entry name" value="Amidohydrolase"/>
    <property type="match status" value="1"/>
</dbReference>
<protein>
    <submittedName>
        <fullName evidence="3">Amidohydrolase family protein</fullName>
    </submittedName>
</protein>
<dbReference type="Gene3D" id="2.120.10.30">
    <property type="entry name" value="TolB, C-terminal domain"/>
    <property type="match status" value="2"/>
</dbReference>
<evidence type="ECO:0000313" key="4">
    <source>
        <dbReference type="Proteomes" id="UP001477278"/>
    </source>
</evidence>
<dbReference type="RefSeq" id="WP_347690795.1">
    <property type="nucleotide sequence ID" value="NZ_JBDPZN010000009.1"/>
</dbReference>
<dbReference type="Gene3D" id="2.30.40.10">
    <property type="entry name" value="Urease, subunit C, domain 1"/>
    <property type="match status" value="1"/>
</dbReference>
<keyword evidence="4" id="KW-1185">Reference proteome</keyword>
<feature type="chain" id="PRO_5046592412" evidence="1">
    <location>
        <begin position="26"/>
        <end position="1060"/>
    </location>
</feature>
<evidence type="ECO:0000256" key="1">
    <source>
        <dbReference type="SAM" id="SignalP"/>
    </source>
</evidence>
<dbReference type="EMBL" id="JBDPZN010000009">
    <property type="protein sequence ID" value="MEO3684170.1"/>
    <property type="molecule type" value="Genomic_DNA"/>
</dbReference>
<keyword evidence="1" id="KW-0732">Signal</keyword>
<comment type="caution">
    <text evidence="3">The sequence shown here is derived from an EMBL/GenBank/DDBJ whole genome shotgun (WGS) entry which is preliminary data.</text>
</comment>